<protein>
    <recommendedName>
        <fullName evidence="1">Right handed beta helix domain-containing protein</fullName>
    </recommendedName>
</protein>
<dbReference type="EMBL" id="LAZR01059294">
    <property type="protein sequence ID" value="KKK68095.1"/>
    <property type="molecule type" value="Genomic_DNA"/>
</dbReference>
<sequence>DNPYIWITGSANSEDSLPLTEGSIHYGEKIHIDDSGVSALNWSITAKLKEWCSGSGTYSDPYVIDGLEIDAGGSGTGILIGNSSVYFIIQNSSVYNAGSLTYDAGIKLENTNNGTLTNNNCSNNGKYGMRIYSSNDNTISGNTANENKDYGILLMASNNNKISGNTINDNTGWGIWLIDCDNNIISGNTANNNSFYGISLYLNTNNNIISENTANNNSNSGIQIESNSNNNIISANLIKFNQIYGIYIKDINSQNNTIYQNSLIGNVQRHAYDNGINNHWNNSNVGNYWDNHTSPDSDKDGIVDTTYTWIDGTGGSVDYLPLAISPVHDGDKIHIDDSGVSAINWILTAKITKWVSGSGIYSDPYTINGLEINAGG</sequence>
<proteinExistence type="predicted"/>
<dbReference type="SUPFAM" id="SSF51126">
    <property type="entry name" value="Pectin lyase-like"/>
    <property type="match status" value="1"/>
</dbReference>
<dbReference type="InterPro" id="IPR012334">
    <property type="entry name" value="Pectin_lyas_fold"/>
</dbReference>
<feature type="non-terminal residue" evidence="2">
    <location>
        <position position="1"/>
    </location>
</feature>
<reference evidence="2" key="1">
    <citation type="journal article" date="2015" name="Nature">
        <title>Complex archaea that bridge the gap between prokaryotes and eukaryotes.</title>
        <authorList>
            <person name="Spang A."/>
            <person name="Saw J.H."/>
            <person name="Jorgensen S.L."/>
            <person name="Zaremba-Niedzwiedzka K."/>
            <person name="Martijn J."/>
            <person name="Lind A.E."/>
            <person name="van Eijk R."/>
            <person name="Schleper C."/>
            <person name="Guy L."/>
            <person name="Ettema T.J."/>
        </authorList>
    </citation>
    <scope>NUCLEOTIDE SEQUENCE</scope>
</reference>
<comment type="caution">
    <text evidence="2">The sequence shown here is derived from an EMBL/GenBank/DDBJ whole genome shotgun (WGS) entry which is preliminary data.</text>
</comment>
<feature type="domain" description="Right handed beta helix" evidence="1">
    <location>
        <begin position="76"/>
        <end position="229"/>
    </location>
</feature>
<organism evidence="2">
    <name type="scientific">marine sediment metagenome</name>
    <dbReference type="NCBI Taxonomy" id="412755"/>
    <lineage>
        <taxon>unclassified sequences</taxon>
        <taxon>metagenomes</taxon>
        <taxon>ecological metagenomes</taxon>
    </lineage>
</organism>
<dbReference type="InterPro" id="IPR011050">
    <property type="entry name" value="Pectin_lyase_fold/virulence"/>
</dbReference>
<dbReference type="Pfam" id="PF13229">
    <property type="entry name" value="Beta_helix"/>
    <property type="match status" value="1"/>
</dbReference>
<accession>A0A0F8Y3D7</accession>
<gene>
    <name evidence="2" type="ORF">LCGC14_2947500</name>
</gene>
<dbReference type="AlphaFoldDB" id="A0A0F8Y3D7"/>
<dbReference type="InterPro" id="IPR022441">
    <property type="entry name" value="Para_beta_helix_rpt-2"/>
</dbReference>
<dbReference type="InterPro" id="IPR006626">
    <property type="entry name" value="PbH1"/>
</dbReference>
<feature type="non-terminal residue" evidence="2">
    <location>
        <position position="376"/>
    </location>
</feature>
<evidence type="ECO:0000313" key="2">
    <source>
        <dbReference type="EMBL" id="KKK68095.1"/>
    </source>
</evidence>
<evidence type="ECO:0000259" key="1">
    <source>
        <dbReference type="Pfam" id="PF13229"/>
    </source>
</evidence>
<dbReference type="SMART" id="SM00710">
    <property type="entry name" value="PbH1"/>
    <property type="match status" value="8"/>
</dbReference>
<dbReference type="Gene3D" id="2.160.20.10">
    <property type="entry name" value="Single-stranded right-handed beta-helix, Pectin lyase-like"/>
    <property type="match status" value="2"/>
</dbReference>
<name>A0A0F8Y3D7_9ZZZZ</name>
<dbReference type="NCBIfam" id="TIGR03804">
    <property type="entry name" value="para_beta_helix"/>
    <property type="match status" value="3"/>
</dbReference>
<dbReference type="InterPro" id="IPR039448">
    <property type="entry name" value="Beta_helix"/>
</dbReference>